<evidence type="ECO:0000256" key="1">
    <source>
        <dbReference type="ARBA" id="ARBA00001954"/>
    </source>
</evidence>
<keyword evidence="6" id="KW-0408">Iron</keyword>
<proteinExistence type="inferred from homology"/>
<evidence type="ECO:0000256" key="7">
    <source>
        <dbReference type="ARBA" id="ARBA00024284"/>
    </source>
</evidence>
<comment type="similarity">
    <text evidence="2">Belongs to the cysteine dioxygenase family.</text>
</comment>
<dbReference type="AlphaFoldDB" id="A0A438GYN7"/>
<keyword evidence="4" id="KW-0479">Metal-binding</keyword>
<dbReference type="GO" id="GO:0046872">
    <property type="term" value="F:metal ion binding"/>
    <property type="evidence" value="ECO:0007669"/>
    <property type="project" value="UniProtKB-KW"/>
</dbReference>
<evidence type="ECO:0000256" key="4">
    <source>
        <dbReference type="ARBA" id="ARBA00022723"/>
    </source>
</evidence>
<keyword evidence="5" id="KW-0560">Oxidoreductase</keyword>
<dbReference type="SUPFAM" id="SSF51182">
    <property type="entry name" value="RmlC-like cupins"/>
    <property type="match status" value="1"/>
</dbReference>
<evidence type="ECO:0000256" key="6">
    <source>
        <dbReference type="ARBA" id="ARBA00023004"/>
    </source>
</evidence>
<protein>
    <recommendedName>
        <fullName evidence="3">cysteine dioxygenase</fullName>
        <ecNumber evidence="3">1.13.11.20</ecNumber>
    </recommendedName>
</protein>
<dbReference type="EC" id="1.13.11.20" evidence="3"/>
<gene>
    <name evidence="8" type="primary">PCO4_3</name>
    <name evidence="8" type="ORF">CK203_048089</name>
</gene>
<evidence type="ECO:0000256" key="5">
    <source>
        <dbReference type="ARBA" id="ARBA00023002"/>
    </source>
</evidence>
<dbReference type="PANTHER" id="PTHR22966:SF61">
    <property type="entry name" value="2-AMINOETHANETHIOL DIOXYGENASE"/>
    <property type="match status" value="1"/>
</dbReference>
<dbReference type="EMBL" id="QGNW01000313">
    <property type="protein sequence ID" value="RVW77400.1"/>
    <property type="molecule type" value="Genomic_DNA"/>
</dbReference>
<evidence type="ECO:0000256" key="2">
    <source>
        <dbReference type="ARBA" id="ARBA00006622"/>
    </source>
</evidence>
<organism evidence="8 9">
    <name type="scientific">Vitis vinifera</name>
    <name type="common">Grape</name>
    <dbReference type="NCBI Taxonomy" id="29760"/>
    <lineage>
        <taxon>Eukaryota</taxon>
        <taxon>Viridiplantae</taxon>
        <taxon>Streptophyta</taxon>
        <taxon>Embryophyta</taxon>
        <taxon>Tracheophyta</taxon>
        <taxon>Spermatophyta</taxon>
        <taxon>Magnoliopsida</taxon>
        <taxon>eudicotyledons</taxon>
        <taxon>Gunneridae</taxon>
        <taxon>Pentapetalae</taxon>
        <taxon>rosids</taxon>
        <taxon>Vitales</taxon>
        <taxon>Vitaceae</taxon>
        <taxon>Viteae</taxon>
        <taxon>Vitis</taxon>
    </lineage>
</organism>
<name>A0A438GYN7_VITVI</name>
<comment type="cofactor">
    <cofactor evidence="1">
        <name>Fe(2+)</name>
        <dbReference type="ChEBI" id="CHEBI:29033"/>
    </cofactor>
</comment>
<reference evidence="8 9" key="1">
    <citation type="journal article" date="2018" name="PLoS Genet.">
        <title>Population sequencing reveals clonal diversity and ancestral inbreeding in the grapevine cultivar Chardonnay.</title>
        <authorList>
            <person name="Roach M.J."/>
            <person name="Johnson D.L."/>
            <person name="Bohlmann J."/>
            <person name="van Vuuren H.J."/>
            <person name="Jones S.J."/>
            <person name="Pretorius I.S."/>
            <person name="Schmidt S.A."/>
            <person name="Borneman A.R."/>
        </authorList>
    </citation>
    <scope>NUCLEOTIDE SEQUENCE [LARGE SCALE GENOMIC DNA]</scope>
    <source>
        <strain evidence="9">cv. Chardonnay</strain>
        <tissue evidence="8">Leaf</tissue>
    </source>
</reference>
<dbReference type="GO" id="GO:0017172">
    <property type="term" value="F:cysteine dioxygenase activity"/>
    <property type="evidence" value="ECO:0007669"/>
    <property type="project" value="UniProtKB-EC"/>
</dbReference>
<dbReference type="Pfam" id="PF07847">
    <property type="entry name" value="PCO_ADO"/>
    <property type="match status" value="1"/>
</dbReference>
<comment type="catalytic activity">
    <reaction evidence="7">
        <text>L-cysteine + O2 = 3-sulfino-L-alanine + H(+)</text>
        <dbReference type="Rhea" id="RHEA:20441"/>
        <dbReference type="ChEBI" id="CHEBI:15378"/>
        <dbReference type="ChEBI" id="CHEBI:15379"/>
        <dbReference type="ChEBI" id="CHEBI:35235"/>
        <dbReference type="ChEBI" id="CHEBI:61085"/>
        <dbReference type="EC" id="1.13.11.20"/>
    </reaction>
    <physiologicalReaction direction="left-to-right" evidence="7">
        <dbReference type="Rhea" id="RHEA:20442"/>
    </physiologicalReaction>
</comment>
<comment type="caution">
    <text evidence="8">The sequence shown here is derived from an EMBL/GenBank/DDBJ whole genome shotgun (WGS) entry which is preliminary data.</text>
</comment>
<sequence>MRLRIMSRLGSGSTQGVAVMVHGMRMRASVGRIYVVSRHMDDELRRGLSTKARPPRHINGINGLDVRGLNKKHGLALSMTPVAHLGIEASPTRPAELVRDAEMTAPCGTTILYPSSGGNIHTFEAVTPCAILDILSPPYSSENGRHCTYFRNSPRKDLPGELQLNGMTVSDVTWLEEFQPPDNFVIRRGQYRGPVIRR</sequence>
<evidence type="ECO:0000313" key="8">
    <source>
        <dbReference type="EMBL" id="RVW77400.1"/>
    </source>
</evidence>
<dbReference type="Proteomes" id="UP000288805">
    <property type="component" value="Unassembled WGS sequence"/>
</dbReference>
<evidence type="ECO:0000313" key="9">
    <source>
        <dbReference type="Proteomes" id="UP000288805"/>
    </source>
</evidence>
<accession>A0A438GYN7</accession>
<dbReference type="GO" id="GO:0070483">
    <property type="term" value="P:detection of hypoxia"/>
    <property type="evidence" value="ECO:0007669"/>
    <property type="project" value="UniProtKB-ARBA"/>
</dbReference>
<dbReference type="InterPro" id="IPR012864">
    <property type="entry name" value="PCO/ADO"/>
</dbReference>
<evidence type="ECO:0000256" key="3">
    <source>
        <dbReference type="ARBA" id="ARBA00013133"/>
    </source>
</evidence>
<dbReference type="InterPro" id="IPR011051">
    <property type="entry name" value="RmlC_Cupin_sf"/>
</dbReference>
<dbReference type="PANTHER" id="PTHR22966">
    <property type="entry name" value="2-AMINOETHANETHIOL DIOXYGENASE"/>
    <property type="match status" value="1"/>
</dbReference>